<feature type="compositionally biased region" description="Polar residues" evidence="1">
    <location>
        <begin position="179"/>
        <end position="192"/>
    </location>
</feature>
<dbReference type="Proteomes" id="UP000253845">
    <property type="component" value="Unassembled WGS sequence"/>
</dbReference>
<sequence>MIANDNLIEGGGGSPSLDYLINNQANAQTESYISKALFGFAIPSVWAVSGTASFVVNSGYDCSAQSPLTDYMTASSQNIVTITNEAIFKYASNVSVGAKGYMECGGNAGKKVGDQNGASSLERHPALPSAPATSVIHRHPHVAFPPHPPKEQSPAYSDPKTLPHLQQFELPLQAPSPSPRTSGRLSGPQSGRSKGIASRVVVAFFRLGVFDGGTRDVHALVGQGEVVARETLDQLDVGFVAVLEDLEVKAGFTVGVDDDSDGHFGIVLMGQYWGASRVR</sequence>
<dbReference type="VEuPathDB" id="FungiDB:M747DRAFT_249172"/>
<evidence type="ECO:0000256" key="1">
    <source>
        <dbReference type="SAM" id="MobiDB-lite"/>
    </source>
</evidence>
<protein>
    <submittedName>
        <fullName evidence="2">Uncharacterized protein</fullName>
    </submittedName>
</protein>
<proteinExistence type="predicted"/>
<feature type="region of interest" description="Disordered" evidence="1">
    <location>
        <begin position="139"/>
        <end position="193"/>
    </location>
</feature>
<name>A0A370BKG8_ASPNG</name>
<dbReference type="AlphaFoldDB" id="A0A370BKG8"/>
<gene>
    <name evidence="2" type="ORF">M747DRAFT_249172</name>
</gene>
<accession>A0A370BKG8</accession>
<dbReference type="EMBL" id="KZ851963">
    <property type="protein sequence ID" value="RDH14595.1"/>
    <property type="molecule type" value="Genomic_DNA"/>
</dbReference>
<evidence type="ECO:0000313" key="3">
    <source>
        <dbReference type="Proteomes" id="UP000253845"/>
    </source>
</evidence>
<organism evidence="2 3">
    <name type="scientific">Aspergillus niger ATCC 13496</name>
    <dbReference type="NCBI Taxonomy" id="1353008"/>
    <lineage>
        <taxon>Eukaryota</taxon>
        <taxon>Fungi</taxon>
        <taxon>Dikarya</taxon>
        <taxon>Ascomycota</taxon>
        <taxon>Pezizomycotina</taxon>
        <taxon>Eurotiomycetes</taxon>
        <taxon>Eurotiomycetidae</taxon>
        <taxon>Eurotiales</taxon>
        <taxon>Aspergillaceae</taxon>
        <taxon>Aspergillus</taxon>
        <taxon>Aspergillus subgen. Circumdati</taxon>
    </lineage>
</organism>
<evidence type="ECO:0000313" key="2">
    <source>
        <dbReference type="EMBL" id="RDH14595.1"/>
    </source>
</evidence>
<reference evidence="2 3" key="1">
    <citation type="submission" date="2018-07" db="EMBL/GenBank/DDBJ databases">
        <title>Section-level genome sequencing of Aspergillus section Nigri to investigate inter- and intra-species variation.</title>
        <authorList>
            <consortium name="DOE Joint Genome Institute"/>
            <person name="Vesth T.C."/>
            <person name="Nybo J.L."/>
            <person name="Theobald S."/>
            <person name="Frisvad J.C."/>
            <person name="Larsen T.O."/>
            <person name="Nielsen K.F."/>
            <person name="Hoof J.B."/>
            <person name="Brandl J."/>
            <person name="Salamov A."/>
            <person name="Riley R."/>
            <person name="Gladden J.M."/>
            <person name="Phatale P."/>
            <person name="Nielsen M.T."/>
            <person name="Lyhne E.K."/>
            <person name="Kogle M.E."/>
            <person name="Strasser K."/>
            <person name="McDonnell E."/>
            <person name="Barry K."/>
            <person name="Clum A."/>
            <person name="Chen C."/>
            <person name="Nolan M."/>
            <person name="Sandor L."/>
            <person name="Kuo A."/>
            <person name="Lipzen A."/>
            <person name="Hainaut M."/>
            <person name="Drula E."/>
            <person name="Tsang A."/>
            <person name="Magnuson J.K."/>
            <person name="Henrissat B."/>
            <person name="Wiebenga A."/>
            <person name="Simmons B.A."/>
            <person name="Makela M.R."/>
            <person name="De vries R.P."/>
            <person name="Grigoriev I.V."/>
            <person name="Mortensen U.H."/>
            <person name="Baker S.E."/>
            <person name="Andersen M.R."/>
        </authorList>
    </citation>
    <scope>NUCLEOTIDE SEQUENCE [LARGE SCALE GENOMIC DNA]</scope>
    <source>
        <strain evidence="2 3">ATCC 13496</strain>
    </source>
</reference>